<evidence type="ECO:0000313" key="3">
    <source>
        <dbReference type="Proteomes" id="UP000299102"/>
    </source>
</evidence>
<feature type="compositionally biased region" description="Basic and acidic residues" evidence="1">
    <location>
        <begin position="21"/>
        <end position="47"/>
    </location>
</feature>
<dbReference type="Proteomes" id="UP000299102">
    <property type="component" value="Unassembled WGS sequence"/>
</dbReference>
<name>A0A4C1ZJU8_EUMVA</name>
<sequence length="74" mass="8564">MCLSLRHLEWAGMCRKLAGAKEVKKAEDAEPGEKKKTPKFPSRERNHAVRRRKTNNNTNNHNCECCAITNEQQR</sequence>
<comment type="caution">
    <text evidence="2">The sequence shown here is derived from an EMBL/GenBank/DDBJ whole genome shotgun (WGS) entry which is preliminary data.</text>
</comment>
<protein>
    <submittedName>
        <fullName evidence="2">Uncharacterized protein</fullName>
    </submittedName>
</protein>
<reference evidence="2 3" key="1">
    <citation type="journal article" date="2019" name="Commun. Biol.">
        <title>The bagworm genome reveals a unique fibroin gene that provides high tensile strength.</title>
        <authorList>
            <person name="Kono N."/>
            <person name="Nakamura H."/>
            <person name="Ohtoshi R."/>
            <person name="Tomita M."/>
            <person name="Numata K."/>
            <person name="Arakawa K."/>
        </authorList>
    </citation>
    <scope>NUCLEOTIDE SEQUENCE [LARGE SCALE GENOMIC DNA]</scope>
</reference>
<evidence type="ECO:0000256" key="1">
    <source>
        <dbReference type="SAM" id="MobiDB-lite"/>
    </source>
</evidence>
<keyword evidence="3" id="KW-1185">Reference proteome</keyword>
<accession>A0A4C1ZJU8</accession>
<feature type="region of interest" description="Disordered" evidence="1">
    <location>
        <begin position="21"/>
        <end position="56"/>
    </location>
</feature>
<organism evidence="2 3">
    <name type="scientific">Eumeta variegata</name>
    <name type="common">Bagworm moth</name>
    <name type="synonym">Eumeta japonica</name>
    <dbReference type="NCBI Taxonomy" id="151549"/>
    <lineage>
        <taxon>Eukaryota</taxon>
        <taxon>Metazoa</taxon>
        <taxon>Ecdysozoa</taxon>
        <taxon>Arthropoda</taxon>
        <taxon>Hexapoda</taxon>
        <taxon>Insecta</taxon>
        <taxon>Pterygota</taxon>
        <taxon>Neoptera</taxon>
        <taxon>Endopterygota</taxon>
        <taxon>Lepidoptera</taxon>
        <taxon>Glossata</taxon>
        <taxon>Ditrysia</taxon>
        <taxon>Tineoidea</taxon>
        <taxon>Psychidae</taxon>
        <taxon>Oiketicinae</taxon>
        <taxon>Eumeta</taxon>
    </lineage>
</organism>
<dbReference type="AlphaFoldDB" id="A0A4C1ZJU8"/>
<dbReference type="EMBL" id="BGZK01001909">
    <property type="protein sequence ID" value="GBP88140.1"/>
    <property type="molecule type" value="Genomic_DNA"/>
</dbReference>
<proteinExistence type="predicted"/>
<gene>
    <name evidence="2" type="ORF">EVAR_59674_1</name>
</gene>
<evidence type="ECO:0000313" key="2">
    <source>
        <dbReference type="EMBL" id="GBP88140.1"/>
    </source>
</evidence>
<dbReference type="OrthoDB" id="7309848at2759"/>